<dbReference type="Pfam" id="PF00172">
    <property type="entry name" value="Zn_clus"/>
    <property type="match status" value="1"/>
</dbReference>
<evidence type="ECO:0000313" key="10">
    <source>
        <dbReference type="EMBL" id="KAJ5256253.1"/>
    </source>
</evidence>
<comment type="subcellular location">
    <subcellularLocation>
        <location evidence="1">Nucleus</location>
    </subcellularLocation>
</comment>
<feature type="domain" description="Zn(2)-C6 fungal-type" evidence="9">
    <location>
        <begin position="6"/>
        <end position="37"/>
    </location>
</feature>
<reference evidence="10 11" key="1">
    <citation type="journal article" date="2023" name="IMA Fungus">
        <title>Comparative genomic study of the Penicillium genus elucidates a diverse pangenome and 15 lateral gene transfer events.</title>
        <authorList>
            <person name="Petersen C."/>
            <person name="Sorensen T."/>
            <person name="Nielsen M.R."/>
            <person name="Sondergaard T.E."/>
            <person name="Sorensen J.L."/>
            <person name="Fitzpatrick D.A."/>
            <person name="Frisvad J.C."/>
            <person name="Nielsen K.L."/>
        </authorList>
    </citation>
    <scope>NUCLEOTIDE SEQUENCE [LARGE SCALE GENOMIC DNA]</scope>
    <source>
        <strain evidence="10 11">IBT 3361</strain>
    </source>
</reference>
<dbReference type="InterPro" id="IPR001138">
    <property type="entry name" value="Zn2Cys6_DnaBD"/>
</dbReference>
<dbReference type="CDD" id="cd00067">
    <property type="entry name" value="GAL4"/>
    <property type="match status" value="1"/>
</dbReference>
<evidence type="ECO:0000259" key="9">
    <source>
        <dbReference type="PROSITE" id="PS50048"/>
    </source>
</evidence>
<protein>
    <recommendedName>
        <fullName evidence="9">Zn(2)-C6 fungal-type domain-containing protein</fullName>
    </recommendedName>
</protein>
<keyword evidence="4" id="KW-0805">Transcription regulation</keyword>
<evidence type="ECO:0000256" key="5">
    <source>
        <dbReference type="ARBA" id="ARBA00023125"/>
    </source>
</evidence>
<evidence type="ECO:0000256" key="6">
    <source>
        <dbReference type="ARBA" id="ARBA00023163"/>
    </source>
</evidence>
<keyword evidence="3" id="KW-0862">Zinc</keyword>
<dbReference type="InterPro" id="IPR050797">
    <property type="entry name" value="Carb_Metab_Trans_Reg"/>
</dbReference>
<comment type="caution">
    <text evidence="10">The sequence shown here is derived from an EMBL/GenBank/DDBJ whole genome shotgun (WGS) entry which is preliminary data.</text>
</comment>
<evidence type="ECO:0000256" key="3">
    <source>
        <dbReference type="ARBA" id="ARBA00022833"/>
    </source>
</evidence>
<evidence type="ECO:0000313" key="11">
    <source>
        <dbReference type="Proteomes" id="UP001220256"/>
    </source>
</evidence>
<organism evidence="10 11">
    <name type="scientific">Penicillium chrysogenum</name>
    <name type="common">Penicillium notatum</name>
    <dbReference type="NCBI Taxonomy" id="5076"/>
    <lineage>
        <taxon>Eukaryota</taxon>
        <taxon>Fungi</taxon>
        <taxon>Dikarya</taxon>
        <taxon>Ascomycota</taxon>
        <taxon>Pezizomycotina</taxon>
        <taxon>Eurotiomycetes</taxon>
        <taxon>Eurotiomycetidae</taxon>
        <taxon>Eurotiales</taxon>
        <taxon>Aspergillaceae</taxon>
        <taxon>Penicillium</taxon>
        <taxon>Penicillium chrysogenum species complex</taxon>
    </lineage>
</organism>
<evidence type="ECO:0000256" key="2">
    <source>
        <dbReference type="ARBA" id="ARBA00022723"/>
    </source>
</evidence>
<feature type="region of interest" description="Disordered" evidence="8">
    <location>
        <begin position="46"/>
        <end position="71"/>
    </location>
</feature>
<dbReference type="SUPFAM" id="SSF57701">
    <property type="entry name" value="Zn2/Cys6 DNA-binding domain"/>
    <property type="match status" value="1"/>
</dbReference>
<accession>A0ABQ8W6I0</accession>
<evidence type="ECO:0000256" key="8">
    <source>
        <dbReference type="SAM" id="MobiDB-lite"/>
    </source>
</evidence>
<gene>
    <name evidence="10" type="ORF">N7505_011404</name>
</gene>
<sequence>MPPKRACDTCISRKVKCSGSLPCDTCRSAVKRVRCTYLRPAHRRGPKSRRVASHQETDVPDIQPTEDLQNDQDKYMKITSDVTVSSSTPAYGPRCIPKTILASVIRLYQQYSYSVWPVVNAEALLERLDDIYPGRVDSNAGNTSCLIMALCAATMAQLHLDPLVDGSRTVDSTTMAQACLQLRTSCDSHGANLNVRSVLMSFFLHVYYAKVNQRNSAMMFIQEAMTGARLLRLNEDFSYEEDELIANKVLVFPLLWVSERGYSLHLGLSPSYIDLPESIDLETSMNADLHAQGLLELVKLFMVFNQISVQRNSRPGITMATHLTDTETKVASLCFSMANHISTRTADYHITREWMRTILWQEALNMGLLSSSACASVLAFGFPVQVGRALLQALRGFSETDLLPLGRDQASSLGIKEMQAVANVLLQLLKCFEVTNSLADTVLLSSHKISSRLELGPHDFLHALYQKIVPFLEQDTTLKSILRAKTAEALVAAPARLLTIQEEDAGLHAGENGPCGQAQISGYISNSELHEQNESTSDFLDWLQQPDLQMI</sequence>
<proteinExistence type="predicted"/>
<dbReference type="Proteomes" id="UP001220256">
    <property type="component" value="Unassembled WGS sequence"/>
</dbReference>
<keyword evidence="5" id="KW-0238">DNA-binding</keyword>
<keyword evidence="7" id="KW-0539">Nucleus</keyword>
<dbReference type="PANTHER" id="PTHR31668">
    <property type="entry name" value="GLUCOSE TRANSPORT TRANSCRIPTION REGULATOR RGT1-RELATED-RELATED"/>
    <property type="match status" value="1"/>
</dbReference>
<dbReference type="EMBL" id="JAPVEB010000010">
    <property type="protein sequence ID" value="KAJ5256253.1"/>
    <property type="molecule type" value="Genomic_DNA"/>
</dbReference>
<dbReference type="PROSITE" id="PS50048">
    <property type="entry name" value="ZN2_CY6_FUNGAL_2"/>
    <property type="match status" value="1"/>
</dbReference>
<dbReference type="CDD" id="cd12148">
    <property type="entry name" value="fungal_TF_MHR"/>
    <property type="match status" value="1"/>
</dbReference>
<keyword evidence="2" id="KW-0479">Metal-binding</keyword>
<dbReference type="PANTHER" id="PTHR31668:SF18">
    <property type="entry name" value="MALTOSE FERMENTATION REGULATORY PROTEIN MAL13-RELATED"/>
    <property type="match status" value="1"/>
</dbReference>
<evidence type="ECO:0000256" key="1">
    <source>
        <dbReference type="ARBA" id="ARBA00004123"/>
    </source>
</evidence>
<name>A0ABQ8W6I0_PENCH</name>
<evidence type="ECO:0000256" key="7">
    <source>
        <dbReference type="ARBA" id="ARBA00023242"/>
    </source>
</evidence>
<keyword evidence="11" id="KW-1185">Reference proteome</keyword>
<keyword evidence="6" id="KW-0804">Transcription</keyword>
<dbReference type="InterPro" id="IPR036864">
    <property type="entry name" value="Zn2-C6_fun-type_DNA-bd_sf"/>
</dbReference>
<evidence type="ECO:0000256" key="4">
    <source>
        <dbReference type="ARBA" id="ARBA00023015"/>
    </source>
</evidence>
<dbReference type="Gene3D" id="4.10.240.10">
    <property type="entry name" value="Zn(2)-C6 fungal-type DNA-binding domain"/>
    <property type="match status" value="1"/>
</dbReference>
<dbReference type="SMART" id="SM00066">
    <property type="entry name" value="GAL4"/>
    <property type="match status" value="1"/>
</dbReference>